<dbReference type="eggNOG" id="ENOG502ZFN2">
    <property type="taxonomic scope" value="Bacteria"/>
</dbReference>
<organism evidence="2 3">
    <name type="scientific">Bacillus zhangzhouensis</name>
    <dbReference type="NCBI Taxonomy" id="1178540"/>
    <lineage>
        <taxon>Bacteria</taxon>
        <taxon>Bacillati</taxon>
        <taxon>Bacillota</taxon>
        <taxon>Bacilli</taxon>
        <taxon>Bacillales</taxon>
        <taxon>Bacillaceae</taxon>
        <taxon>Bacillus</taxon>
    </lineage>
</organism>
<dbReference type="Proteomes" id="UP000028091">
    <property type="component" value="Unassembled WGS sequence"/>
</dbReference>
<feature type="transmembrane region" description="Helical" evidence="1">
    <location>
        <begin position="30"/>
        <end position="50"/>
    </location>
</feature>
<keyword evidence="1" id="KW-0812">Transmembrane</keyword>
<proteinExistence type="predicted"/>
<dbReference type="Pfam" id="PF19395">
    <property type="entry name" value="DUF5970"/>
    <property type="match status" value="1"/>
</dbReference>
<keyword evidence="3" id="KW-1185">Reference proteome</keyword>
<name>A0A081LE51_9BACI</name>
<dbReference type="EMBL" id="JOTP01000003">
    <property type="protein sequence ID" value="KEP27527.1"/>
    <property type="molecule type" value="Genomic_DNA"/>
</dbReference>
<gene>
    <name evidence="2" type="ORF">BA70_10355</name>
</gene>
<dbReference type="InterPro" id="IPR046013">
    <property type="entry name" value="DUF5970"/>
</dbReference>
<protein>
    <submittedName>
        <fullName evidence="2">Uncharacterized protein</fullName>
    </submittedName>
</protein>
<feature type="transmembrane region" description="Helical" evidence="1">
    <location>
        <begin position="57"/>
        <end position="75"/>
    </location>
</feature>
<keyword evidence="1" id="KW-0472">Membrane</keyword>
<evidence type="ECO:0000313" key="3">
    <source>
        <dbReference type="Proteomes" id="UP000028091"/>
    </source>
</evidence>
<keyword evidence="1" id="KW-1133">Transmembrane helix</keyword>
<reference evidence="2 3" key="1">
    <citation type="submission" date="2012-09" db="EMBL/GenBank/DDBJ databases">
        <title>Genome Sequence of Bacillus sp. DW5-4.</title>
        <authorList>
            <person name="Lai Q."/>
            <person name="Liu Y."/>
            <person name="Shao Z."/>
        </authorList>
    </citation>
    <scope>NUCLEOTIDE SEQUENCE [LARGE SCALE GENOMIC DNA]</scope>
    <source>
        <strain evidence="2 3">DW5-4</strain>
    </source>
</reference>
<sequence length="77" mass="8802">MKSKKGGYLYLLWLPVIMGAGYGISLLVPFLQPVLTLGIAGLYIFIFGDFQVKQVRYIFMFVFLINVLFSVMLFLDI</sequence>
<dbReference type="OrthoDB" id="2917936at2"/>
<feature type="transmembrane region" description="Helical" evidence="1">
    <location>
        <begin position="7"/>
        <end position="24"/>
    </location>
</feature>
<accession>A0A081LE51</accession>
<dbReference type="RefSeq" id="WP_034318189.1">
    <property type="nucleotide sequence ID" value="NZ_JAVIKA010000001.1"/>
</dbReference>
<evidence type="ECO:0000313" key="2">
    <source>
        <dbReference type="EMBL" id="KEP27527.1"/>
    </source>
</evidence>
<dbReference type="AlphaFoldDB" id="A0A081LE51"/>
<comment type="caution">
    <text evidence="2">The sequence shown here is derived from an EMBL/GenBank/DDBJ whole genome shotgun (WGS) entry which is preliminary data.</text>
</comment>
<evidence type="ECO:0000256" key="1">
    <source>
        <dbReference type="SAM" id="Phobius"/>
    </source>
</evidence>